<dbReference type="Pfam" id="PF07719">
    <property type="entry name" value="TPR_2"/>
    <property type="match status" value="1"/>
</dbReference>
<dbReference type="InterPro" id="IPR013105">
    <property type="entry name" value="TPR_2"/>
</dbReference>
<dbReference type="PROSITE" id="PS50293">
    <property type="entry name" value="TPR_REGION"/>
    <property type="match status" value="1"/>
</dbReference>
<keyword evidence="4" id="KW-0732">Signal</keyword>
<feature type="chain" id="PRO_5031205406" evidence="4">
    <location>
        <begin position="22"/>
        <end position="319"/>
    </location>
</feature>
<dbReference type="Pfam" id="PF13414">
    <property type="entry name" value="TPR_11"/>
    <property type="match status" value="1"/>
</dbReference>
<reference evidence="5 6" key="1">
    <citation type="submission" date="2020-08" db="EMBL/GenBank/DDBJ databases">
        <title>Genomic Encyclopedia of Type Strains, Phase IV (KMG-IV): sequencing the most valuable type-strain genomes for metagenomic binning, comparative biology and taxonomic classification.</title>
        <authorList>
            <person name="Goeker M."/>
        </authorList>
    </citation>
    <scope>NUCLEOTIDE SEQUENCE [LARGE SCALE GENOMIC DNA]</scope>
    <source>
        <strain evidence="5 6">DSM 25897</strain>
    </source>
</reference>
<proteinExistence type="predicted"/>
<sequence>MRASVLVGVLVGLCMVGAVSAETVDSARAKFEARQPDARAAIEALAKASPRDPAALVLLGRAQARARQFEAAVKTLEQAVALAPTMAEAHYRLGEAYVGRVNEVGMLGRLSIAGKIRGGFQKAVELDPDHHDARLALVQYYAAAPGVAGGSAEKAAAEAAELMRRNPARGHMARAFILEAEKKPAEALREYEAALAAEPAYRNARLTLGIAYQRAGRWSEAFALYESMLSEQPDDPFALFYFGRTAALSGQRLDEGLAALQRYLALPLDESLPRPAGAHFRIGMIHAKAGRKDEARTAYRTALELDPKNAEAQAELAKL</sequence>
<dbReference type="AlphaFoldDB" id="A0A7W7XZ46"/>
<name>A0A7W7XZ46_9GAMM</name>
<dbReference type="SMART" id="SM00028">
    <property type="entry name" value="TPR"/>
    <property type="match status" value="4"/>
</dbReference>
<feature type="signal peptide" evidence="4">
    <location>
        <begin position="1"/>
        <end position="21"/>
    </location>
</feature>
<keyword evidence="6" id="KW-1185">Reference proteome</keyword>
<dbReference type="Proteomes" id="UP000519004">
    <property type="component" value="Unassembled WGS sequence"/>
</dbReference>
<dbReference type="SUPFAM" id="SSF48452">
    <property type="entry name" value="TPR-like"/>
    <property type="match status" value="2"/>
</dbReference>
<evidence type="ECO:0000256" key="4">
    <source>
        <dbReference type="SAM" id="SignalP"/>
    </source>
</evidence>
<evidence type="ECO:0000256" key="1">
    <source>
        <dbReference type="ARBA" id="ARBA00022737"/>
    </source>
</evidence>
<dbReference type="Gene3D" id="1.25.40.10">
    <property type="entry name" value="Tetratricopeptide repeat domain"/>
    <property type="match status" value="3"/>
</dbReference>
<evidence type="ECO:0000256" key="2">
    <source>
        <dbReference type="ARBA" id="ARBA00022803"/>
    </source>
</evidence>
<dbReference type="InterPro" id="IPR051685">
    <property type="entry name" value="Ycf3/AcsC/BcsC/TPR_MFPF"/>
</dbReference>
<gene>
    <name evidence="5" type="ORF">HNQ58_000976</name>
</gene>
<organism evidence="5 6">
    <name type="scientific">Rehaibacterium terrae</name>
    <dbReference type="NCBI Taxonomy" id="1341696"/>
    <lineage>
        <taxon>Bacteria</taxon>
        <taxon>Pseudomonadati</taxon>
        <taxon>Pseudomonadota</taxon>
        <taxon>Gammaproteobacteria</taxon>
        <taxon>Lysobacterales</taxon>
        <taxon>Lysobacteraceae</taxon>
        <taxon>Rehaibacterium</taxon>
    </lineage>
</organism>
<evidence type="ECO:0000313" key="6">
    <source>
        <dbReference type="Proteomes" id="UP000519004"/>
    </source>
</evidence>
<keyword evidence="1" id="KW-0677">Repeat</keyword>
<evidence type="ECO:0000313" key="5">
    <source>
        <dbReference type="EMBL" id="MBB5015095.1"/>
    </source>
</evidence>
<dbReference type="PANTHER" id="PTHR44943:SF8">
    <property type="entry name" value="TPR REPEAT-CONTAINING PROTEIN MJ0263"/>
    <property type="match status" value="1"/>
</dbReference>
<keyword evidence="2 3" id="KW-0802">TPR repeat</keyword>
<protein>
    <submittedName>
        <fullName evidence="5">Tetratricopeptide (TPR) repeat protein</fullName>
    </submittedName>
</protein>
<feature type="repeat" description="TPR" evidence="3">
    <location>
        <begin position="53"/>
        <end position="86"/>
    </location>
</feature>
<comment type="caution">
    <text evidence="5">The sequence shown here is derived from an EMBL/GenBank/DDBJ whole genome shotgun (WGS) entry which is preliminary data.</text>
</comment>
<dbReference type="InterPro" id="IPR011990">
    <property type="entry name" value="TPR-like_helical_dom_sf"/>
</dbReference>
<accession>A0A7W7XZ46</accession>
<feature type="repeat" description="TPR" evidence="3">
    <location>
        <begin position="276"/>
        <end position="309"/>
    </location>
</feature>
<dbReference type="EMBL" id="JACHHX010000005">
    <property type="protein sequence ID" value="MBB5015095.1"/>
    <property type="molecule type" value="Genomic_DNA"/>
</dbReference>
<dbReference type="Pfam" id="PF14559">
    <property type="entry name" value="TPR_19"/>
    <property type="match status" value="1"/>
</dbReference>
<dbReference type="InterPro" id="IPR019734">
    <property type="entry name" value="TPR_rpt"/>
</dbReference>
<feature type="repeat" description="TPR" evidence="3">
    <location>
        <begin position="202"/>
        <end position="235"/>
    </location>
</feature>
<dbReference type="PROSITE" id="PS50005">
    <property type="entry name" value="TPR"/>
    <property type="match status" value="3"/>
</dbReference>
<dbReference type="PANTHER" id="PTHR44943">
    <property type="entry name" value="CELLULOSE SYNTHASE OPERON PROTEIN C"/>
    <property type="match status" value="1"/>
</dbReference>
<evidence type="ECO:0000256" key="3">
    <source>
        <dbReference type="PROSITE-ProRule" id="PRU00339"/>
    </source>
</evidence>
<dbReference type="RefSeq" id="WP_183947667.1">
    <property type="nucleotide sequence ID" value="NZ_JACHHX010000005.1"/>
</dbReference>